<keyword evidence="11" id="KW-1185">Reference proteome</keyword>
<evidence type="ECO:0000313" key="12">
    <source>
        <dbReference type="WBParaSite" id="ACAC_0001304501-mRNA-1"/>
    </source>
</evidence>
<dbReference type="GO" id="GO:0035556">
    <property type="term" value="P:intracellular signal transduction"/>
    <property type="evidence" value="ECO:0007669"/>
    <property type="project" value="TreeGrafter"/>
</dbReference>
<dbReference type="PROSITE" id="PS00108">
    <property type="entry name" value="PROTEIN_KINASE_ST"/>
    <property type="match status" value="1"/>
</dbReference>
<comment type="catalytic activity">
    <reaction evidence="8">
        <text>L-threonyl-[protein] + ATP = O-phospho-L-threonyl-[protein] + ADP + H(+)</text>
        <dbReference type="Rhea" id="RHEA:46608"/>
        <dbReference type="Rhea" id="RHEA-COMP:11060"/>
        <dbReference type="Rhea" id="RHEA-COMP:11605"/>
        <dbReference type="ChEBI" id="CHEBI:15378"/>
        <dbReference type="ChEBI" id="CHEBI:30013"/>
        <dbReference type="ChEBI" id="CHEBI:30616"/>
        <dbReference type="ChEBI" id="CHEBI:61977"/>
        <dbReference type="ChEBI" id="CHEBI:456216"/>
        <dbReference type="EC" id="2.7.11.1"/>
    </reaction>
</comment>
<evidence type="ECO:0000256" key="3">
    <source>
        <dbReference type="ARBA" id="ARBA00022553"/>
    </source>
</evidence>
<dbReference type="InterPro" id="IPR008271">
    <property type="entry name" value="Ser/Thr_kinase_AS"/>
</dbReference>
<reference evidence="12" key="2">
    <citation type="submission" date="2016-04" db="UniProtKB">
        <authorList>
            <consortium name="WormBaseParasite"/>
        </authorList>
    </citation>
    <scope>IDENTIFICATION</scope>
</reference>
<evidence type="ECO:0000256" key="6">
    <source>
        <dbReference type="ARBA" id="ARBA00022777"/>
    </source>
</evidence>
<comment type="catalytic activity">
    <reaction evidence="9">
        <text>L-seryl-[protein] + ATP = O-phospho-L-seryl-[protein] + ADP + H(+)</text>
        <dbReference type="Rhea" id="RHEA:17989"/>
        <dbReference type="Rhea" id="RHEA-COMP:9863"/>
        <dbReference type="Rhea" id="RHEA-COMP:11604"/>
        <dbReference type="ChEBI" id="CHEBI:15378"/>
        <dbReference type="ChEBI" id="CHEBI:29999"/>
        <dbReference type="ChEBI" id="CHEBI:30616"/>
        <dbReference type="ChEBI" id="CHEBI:83421"/>
        <dbReference type="ChEBI" id="CHEBI:456216"/>
        <dbReference type="EC" id="2.7.11.1"/>
    </reaction>
</comment>
<keyword evidence="2" id="KW-0723">Serine/threonine-protein kinase</keyword>
<dbReference type="GO" id="GO:0004674">
    <property type="term" value="F:protein serine/threonine kinase activity"/>
    <property type="evidence" value="ECO:0007669"/>
    <property type="project" value="UniProtKB-KW"/>
</dbReference>
<dbReference type="SUPFAM" id="SSF56112">
    <property type="entry name" value="Protein kinase-like (PK-like)"/>
    <property type="match status" value="1"/>
</dbReference>
<dbReference type="Gene3D" id="1.10.510.10">
    <property type="entry name" value="Transferase(Phosphotransferase) domain 1"/>
    <property type="match status" value="1"/>
</dbReference>
<keyword evidence="3" id="KW-0597">Phosphoprotein</keyword>
<dbReference type="PROSITE" id="PS50011">
    <property type="entry name" value="PROTEIN_KINASE_DOM"/>
    <property type="match status" value="1"/>
</dbReference>
<reference evidence="11" key="1">
    <citation type="submission" date="2012-09" db="EMBL/GenBank/DDBJ databases">
        <authorList>
            <person name="Martin A.A."/>
        </authorList>
    </citation>
    <scope>NUCLEOTIDE SEQUENCE</scope>
</reference>
<evidence type="ECO:0000313" key="11">
    <source>
        <dbReference type="Proteomes" id="UP000035642"/>
    </source>
</evidence>
<accession>A0A0K0DMU7</accession>
<keyword evidence="6" id="KW-0418">Kinase</keyword>
<dbReference type="Pfam" id="PF00069">
    <property type="entry name" value="Pkinase"/>
    <property type="match status" value="1"/>
</dbReference>
<dbReference type="SMART" id="SM00220">
    <property type="entry name" value="S_TKc"/>
    <property type="match status" value="1"/>
</dbReference>
<evidence type="ECO:0000256" key="9">
    <source>
        <dbReference type="ARBA" id="ARBA00048679"/>
    </source>
</evidence>
<evidence type="ECO:0000256" key="7">
    <source>
        <dbReference type="ARBA" id="ARBA00022840"/>
    </source>
</evidence>
<keyword evidence="5" id="KW-0547">Nucleotide-binding</keyword>
<evidence type="ECO:0000259" key="10">
    <source>
        <dbReference type="PROSITE" id="PS50011"/>
    </source>
</evidence>
<evidence type="ECO:0000256" key="5">
    <source>
        <dbReference type="ARBA" id="ARBA00022741"/>
    </source>
</evidence>
<sequence>MCFKKQILKEKRVAAIHREKRVLAILSSAEFQHPFIVTLYATFQDMEYLYFVLSYAEYGDLLHIMLKRPEKRFSLDDSRFYAAEVLSALQHIHSLSFVHRDVKPENLLVSASGHIMLSDFGSVKDLSRKEDFTAESTAKSKRKSSFVGTAQYVSPEVLEGGLVSPATDLWALGVVIYQFLTAFMKLIVIAGRHLFHDDSEYLIYKRIKKLLYSYPCDFPISAKDCVDSLLRIKAEDRLGAEKSGGPAAIRNHEFFTGIEWDNLPNTKPPPIQLFILYNVDLKIQETWNGKSYKKWVFNVVYLLFDFQSLTHYYVFDRWVYRPHGRWHRYLPRRNDSVKEFNYEAGGSLSEFKEEMANEVFCFTSFFFCFTVIVPKYNQPYCWDANFLEEANVSVPKLWMAWLYRDLSGEPYWTKKRVMNLFGTDFVVGRMEVFPNTSAFNEELWHIKHLIELKPITFPDGEPTSDDMFSMELHPDGRCRIAKVGAQVNVEQLKLTGLKKQWSPKELTSQLASKYYGCKDVFETNVYTNANISIVK</sequence>
<dbReference type="InterPro" id="IPR000719">
    <property type="entry name" value="Prot_kinase_dom"/>
</dbReference>
<dbReference type="STRING" id="6313.A0A0K0DMU7"/>
<evidence type="ECO:0000256" key="2">
    <source>
        <dbReference type="ARBA" id="ARBA00022527"/>
    </source>
</evidence>
<dbReference type="WBParaSite" id="ACAC_0001304501-mRNA-1">
    <property type="protein sequence ID" value="ACAC_0001304501-mRNA-1"/>
    <property type="gene ID" value="ACAC_0001304501"/>
</dbReference>
<dbReference type="Gene3D" id="3.30.200.20">
    <property type="entry name" value="Phosphorylase Kinase, domain 1"/>
    <property type="match status" value="1"/>
</dbReference>
<keyword evidence="7" id="KW-0067">ATP-binding</keyword>
<name>A0A0K0DMU7_ANGCA</name>
<dbReference type="AlphaFoldDB" id="A0A0K0DMU7"/>
<dbReference type="FunFam" id="1.10.510.10:FF:000024">
    <property type="entry name" value="Probable serine/threonine-protein kinase cot-1"/>
    <property type="match status" value="1"/>
</dbReference>
<dbReference type="Proteomes" id="UP000035642">
    <property type="component" value="Unassembled WGS sequence"/>
</dbReference>
<dbReference type="PANTHER" id="PTHR24356:SF163">
    <property type="entry name" value="3-PHOSPHOINOSITIDE-DEPENDENT PROTEIN KINASE 1-RELATED"/>
    <property type="match status" value="1"/>
</dbReference>
<dbReference type="InterPro" id="IPR050236">
    <property type="entry name" value="Ser_Thr_kinase_AGC"/>
</dbReference>
<organism evidence="11 12">
    <name type="scientific">Angiostrongylus cantonensis</name>
    <name type="common">Rat lungworm</name>
    <dbReference type="NCBI Taxonomy" id="6313"/>
    <lineage>
        <taxon>Eukaryota</taxon>
        <taxon>Metazoa</taxon>
        <taxon>Ecdysozoa</taxon>
        <taxon>Nematoda</taxon>
        <taxon>Chromadorea</taxon>
        <taxon>Rhabditida</taxon>
        <taxon>Rhabditina</taxon>
        <taxon>Rhabditomorpha</taxon>
        <taxon>Strongyloidea</taxon>
        <taxon>Metastrongylidae</taxon>
        <taxon>Angiostrongylus</taxon>
    </lineage>
</organism>
<evidence type="ECO:0000256" key="4">
    <source>
        <dbReference type="ARBA" id="ARBA00022679"/>
    </source>
</evidence>
<evidence type="ECO:0000256" key="1">
    <source>
        <dbReference type="ARBA" id="ARBA00012513"/>
    </source>
</evidence>
<dbReference type="GO" id="GO:0007010">
    <property type="term" value="P:cytoskeleton organization"/>
    <property type="evidence" value="ECO:0007669"/>
    <property type="project" value="UniProtKB-ARBA"/>
</dbReference>
<protein>
    <recommendedName>
        <fullName evidence="1">non-specific serine/threonine protein kinase</fullName>
        <ecNumber evidence="1">2.7.11.1</ecNumber>
    </recommendedName>
</protein>
<dbReference type="EC" id="2.7.11.1" evidence="1"/>
<evidence type="ECO:0000256" key="8">
    <source>
        <dbReference type="ARBA" id="ARBA00047899"/>
    </source>
</evidence>
<proteinExistence type="predicted"/>
<dbReference type="InterPro" id="IPR011009">
    <property type="entry name" value="Kinase-like_dom_sf"/>
</dbReference>
<dbReference type="GO" id="GO:0005524">
    <property type="term" value="F:ATP binding"/>
    <property type="evidence" value="ECO:0007669"/>
    <property type="project" value="UniProtKB-KW"/>
</dbReference>
<keyword evidence="4" id="KW-0808">Transferase</keyword>
<dbReference type="PANTHER" id="PTHR24356">
    <property type="entry name" value="SERINE/THREONINE-PROTEIN KINASE"/>
    <property type="match status" value="1"/>
</dbReference>
<feature type="domain" description="Protein kinase" evidence="10">
    <location>
        <begin position="1"/>
        <end position="255"/>
    </location>
</feature>